<evidence type="ECO:0000313" key="6">
    <source>
        <dbReference type="Proteomes" id="UP000229370"/>
    </source>
</evidence>
<evidence type="ECO:0000256" key="3">
    <source>
        <dbReference type="PROSITE-ProRule" id="PRU00464"/>
    </source>
</evidence>
<feature type="active site" description="Tele-AMP-histidine intermediate" evidence="1">
    <location>
        <position position="92"/>
    </location>
</feature>
<evidence type="ECO:0000256" key="2">
    <source>
        <dbReference type="PIRSR" id="PIRSR601310-3"/>
    </source>
</evidence>
<sequence length="184" mass="22216">MDIFCQINEKLKNQIIHETHNFYLLHDGYPLLESHLLIIPKKHYLSFLELDETKKKEFTQLRTKVEKFMIQNYRKPVCFEHGRILQTIPHAHFHILPTDKSIIKKLLKVTKIIKRPVKQYLYYNEKGKEYYLYPKKTLKPGFLHLSFATELNRPTSGPARAKELSKWLLKVKKNWKLWRRKMGK</sequence>
<feature type="short sequence motif" description="Histidine triad motif" evidence="2 3">
    <location>
        <begin position="90"/>
        <end position="94"/>
    </location>
</feature>
<reference evidence="6" key="1">
    <citation type="submission" date="2017-09" db="EMBL/GenBank/DDBJ databases">
        <title>Depth-based differentiation of microbial function through sediment-hosted aquifers and enrichment of novel symbionts in the deep terrestrial subsurface.</title>
        <authorList>
            <person name="Probst A.J."/>
            <person name="Ladd B."/>
            <person name="Jarett J.K."/>
            <person name="Geller-Mcgrath D.E."/>
            <person name="Sieber C.M.K."/>
            <person name="Emerson J.B."/>
            <person name="Anantharaman K."/>
            <person name="Thomas B.C."/>
            <person name="Malmstrom R."/>
            <person name="Stieglmeier M."/>
            <person name="Klingl A."/>
            <person name="Woyke T."/>
            <person name="Ryan C.M."/>
            <person name="Banfield J.F."/>
        </authorList>
    </citation>
    <scope>NUCLEOTIDE SEQUENCE [LARGE SCALE GENOMIC DNA]</scope>
</reference>
<dbReference type="Proteomes" id="UP000229370">
    <property type="component" value="Unassembled WGS sequence"/>
</dbReference>
<dbReference type="Pfam" id="PF01230">
    <property type="entry name" value="HIT"/>
    <property type="match status" value="1"/>
</dbReference>
<organism evidence="5 6">
    <name type="scientific">Candidatus Roizmanbacteria bacterium CG_4_8_14_3_um_filter_36_10</name>
    <dbReference type="NCBI Taxonomy" id="1974834"/>
    <lineage>
        <taxon>Bacteria</taxon>
        <taxon>Candidatus Roizmaniibacteriota</taxon>
    </lineage>
</organism>
<dbReference type="SUPFAM" id="SSF54197">
    <property type="entry name" value="HIT-like"/>
    <property type="match status" value="1"/>
</dbReference>
<dbReference type="Gene3D" id="3.30.428.10">
    <property type="entry name" value="HIT-like"/>
    <property type="match status" value="1"/>
</dbReference>
<dbReference type="InterPro" id="IPR011146">
    <property type="entry name" value="HIT-like"/>
</dbReference>
<dbReference type="InterPro" id="IPR001310">
    <property type="entry name" value="Histidine_triad_HIT"/>
</dbReference>
<evidence type="ECO:0000313" key="5">
    <source>
        <dbReference type="EMBL" id="PJC81370.1"/>
    </source>
</evidence>
<dbReference type="GO" id="GO:0009117">
    <property type="term" value="P:nucleotide metabolic process"/>
    <property type="evidence" value="ECO:0007669"/>
    <property type="project" value="TreeGrafter"/>
</dbReference>
<proteinExistence type="predicted"/>
<dbReference type="PANTHER" id="PTHR46648">
    <property type="entry name" value="HIT FAMILY PROTEIN 1"/>
    <property type="match status" value="1"/>
</dbReference>
<comment type="caution">
    <text evidence="5">The sequence shown here is derived from an EMBL/GenBank/DDBJ whole genome shotgun (WGS) entry which is preliminary data.</text>
</comment>
<gene>
    <name evidence="5" type="ORF">CO007_05225</name>
</gene>
<dbReference type="PROSITE" id="PS51084">
    <property type="entry name" value="HIT_2"/>
    <property type="match status" value="1"/>
</dbReference>
<evidence type="ECO:0000256" key="1">
    <source>
        <dbReference type="PIRSR" id="PIRSR601310-1"/>
    </source>
</evidence>
<accession>A0A2M8GLD4</accession>
<dbReference type="GO" id="GO:0003824">
    <property type="term" value="F:catalytic activity"/>
    <property type="evidence" value="ECO:0007669"/>
    <property type="project" value="InterPro"/>
</dbReference>
<feature type="domain" description="HIT" evidence="4">
    <location>
        <begin position="3"/>
        <end position="105"/>
    </location>
</feature>
<name>A0A2M8GLD4_9BACT</name>
<dbReference type="EMBL" id="PFQK01000089">
    <property type="protein sequence ID" value="PJC81370.1"/>
    <property type="molecule type" value="Genomic_DNA"/>
</dbReference>
<dbReference type="PANTHER" id="PTHR46648:SF1">
    <property type="entry name" value="ADENOSINE 5'-MONOPHOSPHORAMIDASE HNT1"/>
    <property type="match status" value="1"/>
</dbReference>
<dbReference type="AlphaFoldDB" id="A0A2M8GLD4"/>
<dbReference type="InterPro" id="IPR036265">
    <property type="entry name" value="HIT-like_sf"/>
</dbReference>
<protein>
    <recommendedName>
        <fullName evidence="4">HIT domain-containing protein</fullName>
    </recommendedName>
</protein>
<evidence type="ECO:0000259" key="4">
    <source>
        <dbReference type="PROSITE" id="PS51084"/>
    </source>
</evidence>